<comment type="caution">
    <text evidence="2">The sequence shown here is derived from an EMBL/GenBank/DDBJ whole genome shotgun (WGS) entry which is preliminary data.</text>
</comment>
<dbReference type="Proteomes" id="UP001172159">
    <property type="component" value="Unassembled WGS sequence"/>
</dbReference>
<evidence type="ECO:0000256" key="1">
    <source>
        <dbReference type="SAM" id="Phobius"/>
    </source>
</evidence>
<dbReference type="AlphaFoldDB" id="A0AA40BKD3"/>
<protein>
    <submittedName>
        <fullName evidence="2">Uncharacterized protein</fullName>
    </submittedName>
</protein>
<sequence>MYNAFMGGIFLSHLIHKHQKPKPAFWGCWGWLFAFSFFFFAHTRMSIDMERRFFLRPYEAHIWEWEWGKGNGWMDGWGESSNGKGRDKKKVYHSWLGSWLGKWTCRLHT</sequence>
<gene>
    <name evidence="2" type="ORF">B0T21DRAFT_368623</name>
</gene>
<reference evidence="2" key="1">
    <citation type="submission" date="2023-06" db="EMBL/GenBank/DDBJ databases">
        <title>Genome-scale phylogeny and comparative genomics of the fungal order Sordariales.</title>
        <authorList>
            <consortium name="Lawrence Berkeley National Laboratory"/>
            <person name="Hensen N."/>
            <person name="Bonometti L."/>
            <person name="Westerberg I."/>
            <person name="Brannstrom I.O."/>
            <person name="Guillou S."/>
            <person name="Cros-Aarteil S."/>
            <person name="Calhoun S."/>
            <person name="Haridas S."/>
            <person name="Kuo A."/>
            <person name="Mondo S."/>
            <person name="Pangilinan J."/>
            <person name="Riley R."/>
            <person name="Labutti K."/>
            <person name="Andreopoulos B."/>
            <person name="Lipzen A."/>
            <person name="Chen C."/>
            <person name="Yanf M."/>
            <person name="Daum C."/>
            <person name="Ng V."/>
            <person name="Clum A."/>
            <person name="Steindorff A."/>
            <person name="Ohm R."/>
            <person name="Martin F."/>
            <person name="Silar P."/>
            <person name="Natvig D."/>
            <person name="Lalanne C."/>
            <person name="Gautier V."/>
            <person name="Ament-Velasquez S.L."/>
            <person name="Kruys A."/>
            <person name="Hutchinson M.I."/>
            <person name="Powell A.J."/>
            <person name="Barry K."/>
            <person name="Miller A.N."/>
            <person name="Grigoriev I.V."/>
            <person name="Debuchy R."/>
            <person name="Gladieux P."/>
            <person name="Thoren M.H."/>
            <person name="Johannesson H."/>
        </authorList>
    </citation>
    <scope>NUCLEOTIDE SEQUENCE</scope>
    <source>
        <strain evidence="2">CBS 540.89</strain>
    </source>
</reference>
<keyword evidence="1" id="KW-0812">Transmembrane</keyword>
<evidence type="ECO:0000313" key="3">
    <source>
        <dbReference type="Proteomes" id="UP001172159"/>
    </source>
</evidence>
<dbReference type="EMBL" id="JAUKTV010000007">
    <property type="protein sequence ID" value="KAK0735834.1"/>
    <property type="molecule type" value="Genomic_DNA"/>
</dbReference>
<keyword evidence="1" id="KW-0472">Membrane</keyword>
<feature type="transmembrane region" description="Helical" evidence="1">
    <location>
        <begin position="24"/>
        <end position="42"/>
    </location>
</feature>
<name>A0AA40BKD3_9PEZI</name>
<keyword evidence="3" id="KW-1185">Reference proteome</keyword>
<proteinExistence type="predicted"/>
<accession>A0AA40BKD3</accession>
<keyword evidence="1" id="KW-1133">Transmembrane helix</keyword>
<organism evidence="2 3">
    <name type="scientific">Apiosordaria backusii</name>
    <dbReference type="NCBI Taxonomy" id="314023"/>
    <lineage>
        <taxon>Eukaryota</taxon>
        <taxon>Fungi</taxon>
        <taxon>Dikarya</taxon>
        <taxon>Ascomycota</taxon>
        <taxon>Pezizomycotina</taxon>
        <taxon>Sordariomycetes</taxon>
        <taxon>Sordariomycetidae</taxon>
        <taxon>Sordariales</taxon>
        <taxon>Lasiosphaeriaceae</taxon>
        <taxon>Apiosordaria</taxon>
    </lineage>
</organism>
<evidence type="ECO:0000313" key="2">
    <source>
        <dbReference type="EMBL" id="KAK0735834.1"/>
    </source>
</evidence>